<organism evidence="1 2">
    <name type="scientific">Austropuccinia psidii MF-1</name>
    <dbReference type="NCBI Taxonomy" id="1389203"/>
    <lineage>
        <taxon>Eukaryota</taxon>
        <taxon>Fungi</taxon>
        <taxon>Dikarya</taxon>
        <taxon>Basidiomycota</taxon>
        <taxon>Pucciniomycotina</taxon>
        <taxon>Pucciniomycetes</taxon>
        <taxon>Pucciniales</taxon>
        <taxon>Sphaerophragmiaceae</taxon>
        <taxon>Austropuccinia</taxon>
    </lineage>
</organism>
<reference evidence="1" key="1">
    <citation type="submission" date="2021-03" db="EMBL/GenBank/DDBJ databases">
        <title>Draft genome sequence of rust myrtle Austropuccinia psidii MF-1, a brazilian biotype.</title>
        <authorList>
            <person name="Quecine M.C."/>
            <person name="Pachon D.M.R."/>
            <person name="Bonatelli M.L."/>
            <person name="Correr F.H."/>
            <person name="Franceschini L.M."/>
            <person name="Leite T.F."/>
            <person name="Margarido G.R.A."/>
            <person name="Almeida C.A."/>
            <person name="Ferrarezi J.A."/>
            <person name="Labate C.A."/>
        </authorList>
    </citation>
    <scope>NUCLEOTIDE SEQUENCE</scope>
    <source>
        <strain evidence="1">MF-1</strain>
    </source>
</reference>
<evidence type="ECO:0000313" key="1">
    <source>
        <dbReference type="EMBL" id="MBW0534785.1"/>
    </source>
</evidence>
<dbReference type="Proteomes" id="UP000765509">
    <property type="component" value="Unassembled WGS sequence"/>
</dbReference>
<evidence type="ECO:0000313" key="2">
    <source>
        <dbReference type="Proteomes" id="UP000765509"/>
    </source>
</evidence>
<gene>
    <name evidence="1" type="ORF">O181_074500</name>
</gene>
<protein>
    <submittedName>
        <fullName evidence="1">Uncharacterized protein</fullName>
    </submittedName>
</protein>
<dbReference type="OrthoDB" id="2157866at2759"/>
<accession>A0A9Q3FCI6</accession>
<comment type="caution">
    <text evidence="1">The sequence shown here is derived from an EMBL/GenBank/DDBJ whole genome shotgun (WGS) entry which is preliminary data.</text>
</comment>
<name>A0A9Q3FCI6_9BASI</name>
<proteinExistence type="predicted"/>
<sequence length="113" mass="13246">MYRRTSDQDKAYPDSFRLTRSRPNQLFSGFTPFRNQQISGQESPFFTIPRSFQEKRRIQAQKQDLFRPKAERVRTHDPEAVGLGERCTQEPEIVVHNSRISIPINLNITPTQI</sequence>
<dbReference type="AlphaFoldDB" id="A0A9Q3FCI6"/>
<keyword evidence="2" id="KW-1185">Reference proteome</keyword>
<dbReference type="EMBL" id="AVOT02039692">
    <property type="protein sequence ID" value="MBW0534785.1"/>
    <property type="molecule type" value="Genomic_DNA"/>
</dbReference>